<dbReference type="EMBL" id="CP093362">
    <property type="protein sequence ID" value="UQS84673.1"/>
    <property type="molecule type" value="Genomic_DNA"/>
</dbReference>
<evidence type="ECO:0000313" key="2">
    <source>
        <dbReference type="Proteomes" id="UP000831859"/>
    </source>
</evidence>
<keyword evidence="2" id="KW-1185">Reference proteome</keyword>
<protein>
    <submittedName>
        <fullName evidence="1">Transposase</fullName>
    </submittedName>
</protein>
<gene>
    <name evidence="1" type="ORF">MOO46_05335</name>
</gene>
<proteinExistence type="predicted"/>
<accession>A0ABY4PGP9</accession>
<sequence>MTNNKYSYETKLEAVRLLNEGVPDRKICKILGLKSDGLIYT</sequence>
<dbReference type="Proteomes" id="UP000831859">
    <property type="component" value="Chromosome"/>
</dbReference>
<evidence type="ECO:0000313" key="1">
    <source>
        <dbReference type="EMBL" id="UQS84673.1"/>
    </source>
</evidence>
<organism evidence="1 2">
    <name type="scientific">Apilactobacillus apisilvae</name>
    <dbReference type="NCBI Taxonomy" id="2923364"/>
    <lineage>
        <taxon>Bacteria</taxon>
        <taxon>Bacillati</taxon>
        <taxon>Bacillota</taxon>
        <taxon>Bacilli</taxon>
        <taxon>Lactobacillales</taxon>
        <taxon>Lactobacillaceae</taxon>
        <taxon>Apilactobacillus</taxon>
    </lineage>
</organism>
<dbReference type="RefSeq" id="WP_249510657.1">
    <property type="nucleotide sequence ID" value="NZ_CP093362.1"/>
</dbReference>
<name>A0ABY4PGP9_9LACO</name>
<reference evidence="1 2" key="1">
    <citation type="journal article" date="2022" name="Int. J. Syst. Evol. Microbiol.">
        <title>Apilactobacillus apisilvae sp. nov., Nicolia spurrieriana gen. nov. sp. nov., Bombilactobacillus folatiphilus sp. nov. and Bombilactobacillus thymidiniphilus sp. nov., four new lactic acid bacterial isolates from stingless bees Tetragonula carbonaria and Austroplebeia australis.</title>
        <authorList>
            <person name="Oliphant S.A."/>
            <person name="Watson-Haigh N.S."/>
            <person name="Sumby K.M."/>
            <person name="Gardner J."/>
            <person name="Groom S."/>
            <person name="Jiranek V."/>
        </authorList>
    </citation>
    <scope>NUCLEOTIDE SEQUENCE [LARGE SCALE GENOMIC DNA]</scope>
    <source>
        <strain evidence="1 2">SG5_A10</strain>
    </source>
</reference>